<evidence type="ECO:0000256" key="2">
    <source>
        <dbReference type="ARBA" id="ARBA00004370"/>
    </source>
</evidence>
<evidence type="ECO:0000256" key="13">
    <source>
        <dbReference type="SAM" id="Phobius"/>
    </source>
</evidence>
<evidence type="ECO:0000256" key="8">
    <source>
        <dbReference type="ARBA" id="ARBA00022989"/>
    </source>
</evidence>
<accession>A0ABR1ITU9</accession>
<comment type="subcellular location">
    <subcellularLocation>
        <location evidence="2">Membrane</location>
    </subcellularLocation>
</comment>
<name>A0ABR1ITU9_9AGAR</name>
<evidence type="ECO:0000313" key="14">
    <source>
        <dbReference type="EMBL" id="KAK7437940.1"/>
    </source>
</evidence>
<sequence>MYSTGQDMLEAIKIAASQITRTHLVVAGTAFFVFFIVYQLFLYPFVFSPLRHVPGPPLGHPIFGQSPTIINSESGIPQREWVKQYGPVVRCLGPVGFERLMFLRPEALHKILVKDWLEYPRPGFLRNILGLVTGYGLLTVTGDEHKQMRKAMNPAFSIPNLMAQTDMYYDSISSLVEIISDEIDAQPKPEAGKEILVYNWLSKVTLDIICETAFGYHSDSLHNPHNELAEAYEDLLSLQSGPNIAKLIVTMLIPGAPKLLLSDFAYRHRNVLRGWTFFEALAVLLSAMHRIKRISSEMLQEKMRESFASGAAELPEGDSELGGKKDIMSILVRARMREERVLHKESLRGESLAGYRMSDKAMMDQVLTFLGAGHETTSSGLAWTLWLLANDQESQKRLREEVTPVFRPTLTGEMGRPDYKTLKDLKWLDCVVMESLRVMPPVPLTVRRSTKTDYVDGVLVPKGTLFWVPIRVVNTWNVIWGEDAEDFRPSRWLDLPKTYHPAFSLLSFIAGPHACIGKTMAIVEMKAVLGALVAHFTFEPAYEGQKAKPAAAITMKPTDGMPLKVKKVVL</sequence>
<organism evidence="14 15">
    <name type="scientific">Marasmiellus scandens</name>
    <dbReference type="NCBI Taxonomy" id="2682957"/>
    <lineage>
        <taxon>Eukaryota</taxon>
        <taxon>Fungi</taxon>
        <taxon>Dikarya</taxon>
        <taxon>Basidiomycota</taxon>
        <taxon>Agaricomycotina</taxon>
        <taxon>Agaricomycetes</taxon>
        <taxon>Agaricomycetidae</taxon>
        <taxon>Agaricales</taxon>
        <taxon>Marasmiineae</taxon>
        <taxon>Omphalotaceae</taxon>
        <taxon>Marasmiellus</taxon>
    </lineage>
</organism>
<keyword evidence="10" id="KW-0408">Iron</keyword>
<evidence type="ECO:0000256" key="3">
    <source>
        <dbReference type="ARBA" id="ARBA00004721"/>
    </source>
</evidence>
<dbReference type="PRINTS" id="PR00385">
    <property type="entry name" value="P450"/>
</dbReference>
<protein>
    <recommendedName>
        <fullName evidence="16">Cytochrome P450</fullName>
    </recommendedName>
</protein>
<dbReference type="Proteomes" id="UP001498398">
    <property type="component" value="Unassembled WGS sequence"/>
</dbReference>
<feature type="transmembrane region" description="Helical" evidence="13">
    <location>
        <begin position="24"/>
        <end position="46"/>
    </location>
</feature>
<evidence type="ECO:0000256" key="12">
    <source>
        <dbReference type="ARBA" id="ARBA00023136"/>
    </source>
</evidence>
<evidence type="ECO:0000256" key="1">
    <source>
        <dbReference type="ARBA" id="ARBA00001971"/>
    </source>
</evidence>
<evidence type="ECO:0008006" key="16">
    <source>
        <dbReference type="Google" id="ProtNLM"/>
    </source>
</evidence>
<evidence type="ECO:0000256" key="4">
    <source>
        <dbReference type="ARBA" id="ARBA00010617"/>
    </source>
</evidence>
<dbReference type="Pfam" id="PF00067">
    <property type="entry name" value="p450"/>
    <property type="match status" value="1"/>
</dbReference>
<comment type="caution">
    <text evidence="14">The sequence shown here is derived from an EMBL/GenBank/DDBJ whole genome shotgun (WGS) entry which is preliminary data.</text>
</comment>
<keyword evidence="12 13" id="KW-0472">Membrane</keyword>
<dbReference type="PRINTS" id="PR00463">
    <property type="entry name" value="EP450I"/>
</dbReference>
<dbReference type="PANTHER" id="PTHR24305">
    <property type="entry name" value="CYTOCHROME P450"/>
    <property type="match status" value="1"/>
</dbReference>
<dbReference type="SUPFAM" id="SSF48264">
    <property type="entry name" value="Cytochrome P450"/>
    <property type="match status" value="1"/>
</dbReference>
<keyword evidence="5" id="KW-0349">Heme</keyword>
<reference evidence="14 15" key="1">
    <citation type="submission" date="2024-01" db="EMBL/GenBank/DDBJ databases">
        <title>A draft genome for the cacao thread blight pathogen Marasmiellus scandens.</title>
        <authorList>
            <person name="Baruah I.K."/>
            <person name="Leung J."/>
            <person name="Bukari Y."/>
            <person name="Amoako-Attah I."/>
            <person name="Meinhardt L.W."/>
            <person name="Bailey B.A."/>
            <person name="Cohen S.P."/>
        </authorList>
    </citation>
    <scope>NUCLEOTIDE SEQUENCE [LARGE SCALE GENOMIC DNA]</scope>
    <source>
        <strain evidence="14 15">GH-19</strain>
    </source>
</reference>
<keyword evidence="6 13" id="KW-0812">Transmembrane</keyword>
<dbReference type="InterPro" id="IPR050121">
    <property type="entry name" value="Cytochrome_P450_monoxygenase"/>
</dbReference>
<comment type="similarity">
    <text evidence="4">Belongs to the cytochrome P450 family.</text>
</comment>
<dbReference type="InterPro" id="IPR001128">
    <property type="entry name" value="Cyt_P450"/>
</dbReference>
<keyword evidence="9" id="KW-0560">Oxidoreductase</keyword>
<evidence type="ECO:0000256" key="7">
    <source>
        <dbReference type="ARBA" id="ARBA00022723"/>
    </source>
</evidence>
<dbReference type="PANTHER" id="PTHR24305:SF166">
    <property type="entry name" value="CYTOCHROME P450 12A4, MITOCHONDRIAL-RELATED"/>
    <property type="match status" value="1"/>
</dbReference>
<gene>
    <name evidence="14" type="ORF">VKT23_018375</name>
</gene>
<keyword evidence="15" id="KW-1185">Reference proteome</keyword>
<evidence type="ECO:0000256" key="6">
    <source>
        <dbReference type="ARBA" id="ARBA00022692"/>
    </source>
</evidence>
<dbReference type="Gene3D" id="1.10.630.10">
    <property type="entry name" value="Cytochrome P450"/>
    <property type="match status" value="1"/>
</dbReference>
<keyword evidence="7" id="KW-0479">Metal-binding</keyword>
<dbReference type="EMBL" id="JBANRG010000082">
    <property type="protein sequence ID" value="KAK7437940.1"/>
    <property type="molecule type" value="Genomic_DNA"/>
</dbReference>
<evidence type="ECO:0000256" key="9">
    <source>
        <dbReference type="ARBA" id="ARBA00023002"/>
    </source>
</evidence>
<evidence type="ECO:0000256" key="11">
    <source>
        <dbReference type="ARBA" id="ARBA00023033"/>
    </source>
</evidence>
<dbReference type="InterPro" id="IPR002401">
    <property type="entry name" value="Cyt_P450_E_grp-I"/>
</dbReference>
<proteinExistence type="inferred from homology"/>
<comment type="pathway">
    <text evidence="3">Secondary metabolite biosynthesis; terpenoid biosynthesis.</text>
</comment>
<comment type="cofactor">
    <cofactor evidence="1">
        <name>heme</name>
        <dbReference type="ChEBI" id="CHEBI:30413"/>
    </cofactor>
</comment>
<evidence type="ECO:0000313" key="15">
    <source>
        <dbReference type="Proteomes" id="UP001498398"/>
    </source>
</evidence>
<keyword evidence="8 13" id="KW-1133">Transmembrane helix</keyword>
<keyword evidence="11" id="KW-0503">Monooxygenase</keyword>
<evidence type="ECO:0000256" key="5">
    <source>
        <dbReference type="ARBA" id="ARBA00022617"/>
    </source>
</evidence>
<dbReference type="InterPro" id="IPR036396">
    <property type="entry name" value="Cyt_P450_sf"/>
</dbReference>
<evidence type="ECO:0000256" key="10">
    <source>
        <dbReference type="ARBA" id="ARBA00023004"/>
    </source>
</evidence>